<evidence type="ECO:0000313" key="2">
    <source>
        <dbReference type="EMBL" id="EGG09768.1"/>
    </source>
</evidence>
<accession>F4RCS1</accession>
<dbReference type="AlphaFoldDB" id="F4RCS1"/>
<dbReference type="InParanoid" id="F4RCS1"/>
<reference evidence="3" key="1">
    <citation type="journal article" date="2011" name="Proc. Natl. Acad. Sci. U.S.A.">
        <title>Obligate biotrophy features unraveled by the genomic analysis of rust fungi.</title>
        <authorList>
            <person name="Duplessis S."/>
            <person name="Cuomo C.A."/>
            <person name="Lin Y.-C."/>
            <person name="Aerts A."/>
            <person name="Tisserant E."/>
            <person name="Veneault-Fourrey C."/>
            <person name="Joly D.L."/>
            <person name="Hacquard S."/>
            <person name="Amselem J."/>
            <person name="Cantarel B.L."/>
            <person name="Chiu R."/>
            <person name="Coutinho P.M."/>
            <person name="Feau N."/>
            <person name="Field M."/>
            <person name="Frey P."/>
            <person name="Gelhaye E."/>
            <person name="Goldberg J."/>
            <person name="Grabherr M.G."/>
            <person name="Kodira C.D."/>
            <person name="Kohler A."/>
            <person name="Kuees U."/>
            <person name="Lindquist E.A."/>
            <person name="Lucas S.M."/>
            <person name="Mago R."/>
            <person name="Mauceli E."/>
            <person name="Morin E."/>
            <person name="Murat C."/>
            <person name="Pangilinan J.L."/>
            <person name="Park R."/>
            <person name="Pearson M."/>
            <person name="Quesneville H."/>
            <person name="Rouhier N."/>
            <person name="Sakthikumar S."/>
            <person name="Salamov A.A."/>
            <person name="Schmutz J."/>
            <person name="Selles B."/>
            <person name="Shapiro H."/>
            <person name="Tanguay P."/>
            <person name="Tuskan G.A."/>
            <person name="Henrissat B."/>
            <person name="Van de Peer Y."/>
            <person name="Rouze P."/>
            <person name="Ellis J.G."/>
            <person name="Dodds P.N."/>
            <person name="Schein J.E."/>
            <person name="Zhong S."/>
            <person name="Hamelin R.C."/>
            <person name="Grigoriev I.V."/>
            <person name="Szabo L.J."/>
            <person name="Martin F."/>
        </authorList>
    </citation>
    <scope>NUCLEOTIDE SEQUENCE [LARGE SCALE GENOMIC DNA]</scope>
    <source>
        <strain evidence="3">98AG31 / pathotype 3-4-7</strain>
    </source>
</reference>
<dbReference type="PANTHER" id="PTHR43383">
    <property type="entry name" value="NODULIN 6"/>
    <property type="match status" value="1"/>
</dbReference>
<keyword evidence="3" id="KW-1185">Reference proteome</keyword>
<dbReference type="Pfam" id="PF04909">
    <property type="entry name" value="Amidohydro_2"/>
    <property type="match status" value="1"/>
</dbReference>
<dbReference type="RefSeq" id="XP_007406822.1">
    <property type="nucleotide sequence ID" value="XM_007406760.1"/>
</dbReference>
<sequence>MAPVMCIDQAEYPTLAKVCFTTPAIDNHAHNICKEETNHKYPIESIFSEAEGTALTNYAQTSIPAMTAASQLATLYLCESNWDHLKEIVLGQLTFEDRCKVCFGYSKIEMVLFDDLLFGAQEDCNGYQWHDQFTNKKNKRIVRLEVLMEDAIRSVFFGSNIQTEVNIEALNRCRDVFVREVYKSIMDTEVVAFKSIICYRSGLDVSPLTTPEEALKQLVPWIAGLRNSSDSTLRLNKQTKCLNDWLLTKAFEEISTHPRGSDFILPVQFHVGLGDKSVQLTKSRPSYLQTLIEHFPNLPIVLLHACYPFTREAGYLASVYENVWLDFGEIFPMISTIGQISAVKEMFEVCPTGKLLWSSDAHFHPEGFYLASCQARTVLYHVLVEMIKIKSIDESQANEIVKKVLFLNSNGLYRLGLSLEDSK</sequence>
<gene>
    <name evidence="2" type="ORF">MELLADRAFT_95247</name>
</gene>
<dbReference type="OrthoDB" id="3364440at2759"/>
<dbReference type="EMBL" id="GL883096">
    <property type="protein sequence ID" value="EGG09768.1"/>
    <property type="molecule type" value="Genomic_DNA"/>
</dbReference>
<dbReference type="InterPro" id="IPR032466">
    <property type="entry name" value="Metal_Hydrolase"/>
</dbReference>
<proteinExistence type="predicted"/>
<dbReference type="GO" id="GO:0016787">
    <property type="term" value="F:hydrolase activity"/>
    <property type="evidence" value="ECO:0007669"/>
    <property type="project" value="InterPro"/>
</dbReference>
<dbReference type="Gene3D" id="3.20.20.140">
    <property type="entry name" value="Metal-dependent hydrolases"/>
    <property type="match status" value="1"/>
</dbReference>
<name>F4RCS1_MELLP</name>
<feature type="domain" description="Amidohydrolase-related" evidence="1">
    <location>
        <begin position="265"/>
        <end position="372"/>
    </location>
</feature>
<dbReference type="InterPro" id="IPR006680">
    <property type="entry name" value="Amidohydro-rel"/>
</dbReference>
<dbReference type="eggNOG" id="KOG0683">
    <property type="taxonomic scope" value="Eukaryota"/>
</dbReference>
<dbReference type="HOGENOM" id="CLU_017290_4_0_1"/>
<dbReference type="VEuPathDB" id="FungiDB:MELLADRAFT_95247"/>
<evidence type="ECO:0000313" key="3">
    <source>
        <dbReference type="Proteomes" id="UP000001072"/>
    </source>
</evidence>
<dbReference type="PANTHER" id="PTHR43383:SF2">
    <property type="entry name" value="AMIDOHYDROLASE 2 FAMILY PROTEIN"/>
    <property type="match status" value="1"/>
</dbReference>
<dbReference type="Proteomes" id="UP000001072">
    <property type="component" value="Unassembled WGS sequence"/>
</dbReference>
<dbReference type="KEGG" id="mlr:MELLADRAFT_95247"/>
<evidence type="ECO:0000259" key="1">
    <source>
        <dbReference type="Pfam" id="PF04909"/>
    </source>
</evidence>
<organism evidence="3">
    <name type="scientific">Melampsora larici-populina (strain 98AG31 / pathotype 3-4-7)</name>
    <name type="common">Poplar leaf rust fungus</name>
    <dbReference type="NCBI Taxonomy" id="747676"/>
    <lineage>
        <taxon>Eukaryota</taxon>
        <taxon>Fungi</taxon>
        <taxon>Dikarya</taxon>
        <taxon>Basidiomycota</taxon>
        <taxon>Pucciniomycotina</taxon>
        <taxon>Pucciniomycetes</taxon>
        <taxon>Pucciniales</taxon>
        <taxon>Melampsoraceae</taxon>
        <taxon>Melampsora</taxon>
    </lineage>
</organism>
<dbReference type="STRING" id="747676.F4RCS1"/>
<protein>
    <recommendedName>
        <fullName evidence="1">Amidohydrolase-related domain-containing protein</fullName>
    </recommendedName>
</protein>
<dbReference type="GeneID" id="18937183"/>
<dbReference type="SUPFAM" id="SSF51556">
    <property type="entry name" value="Metallo-dependent hydrolases"/>
    <property type="match status" value="1"/>
</dbReference>